<dbReference type="Proteomes" id="UP000193467">
    <property type="component" value="Unassembled WGS sequence"/>
</dbReference>
<sequence length="540" mass="59650">MAIPRFRLVHLVTILLSISILIYLLGGDSSSTVSSPAATATLLSFCPYSTSQRHTPTIILQGDAQSDRNANRTHFVGGFKGATFLPYAYPPRDLRFAQHISDAGAAAARPGRGHLDEPDEEGKQLCKIHKVPSSPQIQSPKGWSNSKIMFGMSTTPDRVLYNLPVWSHWLPSAPGSLDSSTSKANLPLVLVLTPPPNPTERARMREAVEEAQGLGMHLEMREKVSDRFETRYFALAEEMWADALKREAEEGIVTEWFVFSDDDTFFPDFEATVRMLAEQGSGVKPSLVGALSESTKQVAQWGHISYGGAGIFVNRALMALMNAPGQVSTCLAKFGSAFGGDAMVSHCAALVTEKEVKDILTIDDTLHQLDIRGDGTGWFQSGFLITSLHHWGSWFTLFPPWSETGSGDLRKGISLIGKAAKSLGGDNWGRRYVFEDGKVVVNLGYSVVIEAKAVTKSDLAKSEHTWWEFETFHPIREGREEGTEKRTYYLTGVRLLDRGIIRLEHKNREGERVDIIWDGRAGPSKGGKWAGWKNVKKARQ</sequence>
<evidence type="ECO:0000313" key="2">
    <source>
        <dbReference type="Proteomes" id="UP000193467"/>
    </source>
</evidence>
<dbReference type="EMBL" id="MCGR01000065">
    <property type="protein sequence ID" value="ORY64747.1"/>
    <property type="molecule type" value="Genomic_DNA"/>
</dbReference>
<dbReference type="OrthoDB" id="2187549at2759"/>
<keyword evidence="2" id="KW-1185">Reference proteome</keyword>
<proteinExistence type="predicted"/>
<reference evidence="1 2" key="1">
    <citation type="submission" date="2016-07" db="EMBL/GenBank/DDBJ databases">
        <title>Pervasive Adenine N6-methylation of Active Genes in Fungi.</title>
        <authorList>
            <consortium name="DOE Joint Genome Institute"/>
            <person name="Mondo S.J."/>
            <person name="Dannebaum R.O."/>
            <person name="Kuo R.C."/>
            <person name="Labutti K."/>
            <person name="Haridas S."/>
            <person name="Kuo A."/>
            <person name="Salamov A."/>
            <person name="Ahrendt S.R."/>
            <person name="Lipzen A."/>
            <person name="Sullivan W."/>
            <person name="Andreopoulos W.B."/>
            <person name="Clum A."/>
            <person name="Lindquist E."/>
            <person name="Daum C."/>
            <person name="Ramamoorthy G.K."/>
            <person name="Gryganskyi A."/>
            <person name="Culley D."/>
            <person name="Magnuson J.K."/>
            <person name="James T.Y."/>
            <person name="O'Malley M.A."/>
            <person name="Stajich J.E."/>
            <person name="Spatafora J.W."/>
            <person name="Visel A."/>
            <person name="Grigoriev I.V."/>
        </authorList>
    </citation>
    <scope>NUCLEOTIDE SEQUENCE [LARGE SCALE GENOMIC DNA]</scope>
    <source>
        <strain evidence="1 2">62-1032</strain>
    </source>
</reference>
<dbReference type="STRING" id="106004.A0A1Y2DZS1"/>
<gene>
    <name evidence="1" type="ORF">BCR35DRAFT_308646</name>
</gene>
<name>A0A1Y2DZS1_9BASI</name>
<evidence type="ECO:0008006" key="3">
    <source>
        <dbReference type="Google" id="ProtNLM"/>
    </source>
</evidence>
<dbReference type="InParanoid" id="A0A1Y2DZS1"/>
<comment type="caution">
    <text evidence="1">The sequence shown here is derived from an EMBL/GenBank/DDBJ whole genome shotgun (WGS) entry which is preliminary data.</text>
</comment>
<evidence type="ECO:0000313" key="1">
    <source>
        <dbReference type="EMBL" id="ORY64747.1"/>
    </source>
</evidence>
<organism evidence="1 2">
    <name type="scientific">Leucosporidium creatinivorum</name>
    <dbReference type="NCBI Taxonomy" id="106004"/>
    <lineage>
        <taxon>Eukaryota</taxon>
        <taxon>Fungi</taxon>
        <taxon>Dikarya</taxon>
        <taxon>Basidiomycota</taxon>
        <taxon>Pucciniomycotina</taxon>
        <taxon>Microbotryomycetes</taxon>
        <taxon>Leucosporidiales</taxon>
        <taxon>Leucosporidium</taxon>
    </lineage>
</organism>
<protein>
    <recommendedName>
        <fullName evidence="3">Glycosyltransferase family 31 protein</fullName>
    </recommendedName>
</protein>
<dbReference type="Pfam" id="PF04646">
    <property type="entry name" value="DUF604"/>
    <property type="match status" value="1"/>
</dbReference>
<dbReference type="Gene3D" id="3.90.550.50">
    <property type="match status" value="1"/>
</dbReference>
<accession>A0A1Y2DZS1</accession>
<dbReference type="PANTHER" id="PTHR10811">
    <property type="entry name" value="FRINGE-RELATED"/>
    <property type="match status" value="1"/>
</dbReference>
<dbReference type="AlphaFoldDB" id="A0A1Y2DZS1"/>
<dbReference type="InterPro" id="IPR006740">
    <property type="entry name" value="DUF604"/>
</dbReference>